<dbReference type="PROSITE" id="PS51257">
    <property type="entry name" value="PROKAR_LIPOPROTEIN"/>
    <property type="match status" value="1"/>
</dbReference>
<dbReference type="EMBL" id="BLPG01000001">
    <property type="protein sequence ID" value="GFJ90775.1"/>
    <property type="molecule type" value="Genomic_DNA"/>
</dbReference>
<accession>A0A6V8LDN7</accession>
<reference evidence="3 4" key="1">
    <citation type="submission" date="2020-03" db="EMBL/GenBank/DDBJ databases">
        <title>Whole genome shotgun sequence of Phytohabitans rumicis NBRC 108638.</title>
        <authorList>
            <person name="Komaki H."/>
            <person name="Tamura T."/>
        </authorList>
    </citation>
    <scope>NUCLEOTIDE SEQUENCE [LARGE SCALE GENOMIC DNA]</scope>
    <source>
        <strain evidence="3 4">NBRC 108638</strain>
    </source>
</reference>
<keyword evidence="4" id="KW-1185">Reference proteome</keyword>
<organism evidence="3 4">
    <name type="scientific">Phytohabitans rumicis</name>
    <dbReference type="NCBI Taxonomy" id="1076125"/>
    <lineage>
        <taxon>Bacteria</taxon>
        <taxon>Bacillati</taxon>
        <taxon>Actinomycetota</taxon>
        <taxon>Actinomycetes</taxon>
        <taxon>Micromonosporales</taxon>
        <taxon>Micromonosporaceae</taxon>
    </lineage>
</organism>
<evidence type="ECO:0000256" key="1">
    <source>
        <dbReference type="SAM" id="MobiDB-lite"/>
    </source>
</evidence>
<feature type="region of interest" description="Disordered" evidence="1">
    <location>
        <begin position="126"/>
        <end position="150"/>
    </location>
</feature>
<feature type="chain" id="PRO_5038392982" description="Lipoprotein" evidence="2">
    <location>
        <begin position="20"/>
        <end position="176"/>
    </location>
</feature>
<evidence type="ECO:0000256" key="2">
    <source>
        <dbReference type="SAM" id="SignalP"/>
    </source>
</evidence>
<dbReference type="RefSeq" id="WP_246278004.1">
    <property type="nucleotide sequence ID" value="NZ_BAABJB010000003.1"/>
</dbReference>
<protein>
    <recommendedName>
        <fullName evidence="5">Lipoprotein</fullName>
    </recommendedName>
</protein>
<proteinExistence type="predicted"/>
<name>A0A6V8LDN7_9ACTN</name>
<sequence>MKRMLIAVPLLMVLGTALAGCAGAEDDGPDVATVAGTKPAPSASASVAADDEERRKQFTDCMRANGVDMDDMKVEGGGVAIRADKKETSEAMEKCRQFLPDGGEPPKMSQEDLEKLRQYAQCMRENGVPEFPDPDPDTGGVGVMVGGKNGSKKEIEAANEKCKDKMPQMGKVKEAQ</sequence>
<feature type="compositionally biased region" description="Gly residues" evidence="1">
    <location>
        <begin position="139"/>
        <end position="149"/>
    </location>
</feature>
<evidence type="ECO:0008006" key="5">
    <source>
        <dbReference type="Google" id="ProtNLM"/>
    </source>
</evidence>
<keyword evidence="2" id="KW-0732">Signal</keyword>
<feature type="signal peptide" evidence="2">
    <location>
        <begin position="1"/>
        <end position="19"/>
    </location>
</feature>
<comment type="caution">
    <text evidence="3">The sequence shown here is derived from an EMBL/GenBank/DDBJ whole genome shotgun (WGS) entry which is preliminary data.</text>
</comment>
<dbReference type="AlphaFoldDB" id="A0A6V8LDN7"/>
<reference evidence="3 4" key="2">
    <citation type="submission" date="2020-03" db="EMBL/GenBank/DDBJ databases">
        <authorList>
            <person name="Ichikawa N."/>
            <person name="Kimura A."/>
            <person name="Kitahashi Y."/>
            <person name="Uohara A."/>
        </authorList>
    </citation>
    <scope>NUCLEOTIDE SEQUENCE [LARGE SCALE GENOMIC DNA]</scope>
    <source>
        <strain evidence="3 4">NBRC 108638</strain>
    </source>
</reference>
<evidence type="ECO:0000313" key="4">
    <source>
        <dbReference type="Proteomes" id="UP000482960"/>
    </source>
</evidence>
<dbReference type="Proteomes" id="UP000482960">
    <property type="component" value="Unassembled WGS sequence"/>
</dbReference>
<evidence type="ECO:0000313" key="3">
    <source>
        <dbReference type="EMBL" id="GFJ90775.1"/>
    </source>
</evidence>
<gene>
    <name evidence="3" type="ORF">Prum_044170</name>
</gene>